<evidence type="ECO:0000256" key="4">
    <source>
        <dbReference type="ARBA" id="ARBA00022475"/>
    </source>
</evidence>
<reference evidence="10" key="1">
    <citation type="journal article" date="2020" name="Nat. Commun.">
        <title>Large-scale genome sequencing of mycorrhizal fungi provides insights into the early evolution of symbiotic traits.</title>
        <authorList>
            <person name="Miyauchi S."/>
            <person name="Kiss E."/>
            <person name="Kuo A."/>
            <person name="Drula E."/>
            <person name="Kohler A."/>
            <person name="Sanchez-Garcia M."/>
            <person name="Morin E."/>
            <person name="Andreopoulos B."/>
            <person name="Barry K.W."/>
            <person name="Bonito G."/>
            <person name="Buee M."/>
            <person name="Carver A."/>
            <person name="Chen C."/>
            <person name="Cichocki N."/>
            <person name="Clum A."/>
            <person name="Culley D."/>
            <person name="Crous P.W."/>
            <person name="Fauchery L."/>
            <person name="Girlanda M."/>
            <person name="Hayes R.D."/>
            <person name="Keri Z."/>
            <person name="LaButti K."/>
            <person name="Lipzen A."/>
            <person name="Lombard V."/>
            <person name="Magnuson J."/>
            <person name="Maillard F."/>
            <person name="Murat C."/>
            <person name="Nolan M."/>
            <person name="Ohm R.A."/>
            <person name="Pangilinan J."/>
            <person name="Pereira M.F."/>
            <person name="Perotto S."/>
            <person name="Peter M."/>
            <person name="Pfister S."/>
            <person name="Riley R."/>
            <person name="Sitrit Y."/>
            <person name="Stielow J.B."/>
            <person name="Szollosi G."/>
            <person name="Zifcakova L."/>
            <person name="Stursova M."/>
            <person name="Spatafora J.W."/>
            <person name="Tedersoo L."/>
            <person name="Vaario L.M."/>
            <person name="Yamada A."/>
            <person name="Yan M."/>
            <person name="Wang P."/>
            <person name="Xu J."/>
            <person name="Bruns T."/>
            <person name="Baldrian P."/>
            <person name="Vilgalys R."/>
            <person name="Dunand C."/>
            <person name="Henrissat B."/>
            <person name="Grigoriev I.V."/>
            <person name="Hibbett D."/>
            <person name="Nagy L.G."/>
            <person name="Martin F.M."/>
        </authorList>
    </citation>
    <scope>NUCLEOTIDE SEQUENCE</scope>
    <source>
        <strain evidence="10">UP504</strain>
    </source>
</reference>
<dbReference type="InterPro" id="IPR000425">
    <property type="entry name" value="MIP"/>
</dbReference>
<dbReference type="GO" id="GO:0015250">
    <property type="term" value="F:water channel activity"/>
    <property type="evidence" value="ECO:0007669"/>
    <property type="project" value="TreeGrafter"/>
</dbReference>
<feature type="transmembrane region" description="Helical" evidence="9">
    <location>
        <begin position="224"/>
        <end position="245"/>
    </location>
</feature>
<organism evidence="10 11">
    <name type="scientific">Hydnum rufescens UP504</name>
    <dbReference type="NCBI Taxonomy" id="1448309"/>
    <lineage>
        <taxon>Eukaryota</taxon>
        <taxon>Fungi</taxon>
        <taxon>Dikarya</taxon>
        <taxon>Basidiomycota</taxon>
        <taxon>Agaricomycotina</taxon>
        <taxon>Agaricomycetes</taxon>
        <taxon>Cantharellales</taxon>
        <taxon>Hydnaceae</taxon>
        <taxon>Hydnum</taxon>
    </lineage>
</organism>
<gene>
    <name evidence="10" type="ORF">BS47DRAFT_1338616</name>
</gene>
<dbReference type="EMBL" id="MU128926">
    <property type="protein sequence ID" value="KAF9518329.1"/>
    <property type="molecule type" value="Genomic_DNA"/>
</dbReference>
<protein>
    <recommendedName>
        <fullName evidence="12">Aquaporin</fullName>
    </recommendedName>
</protein>
<evidence type="ECO:0000256" key="2">
    <source>
        <dbReference type="ARBA" id="ARBA00006175"/>
    </source>
</evidence>
<evidence type="ECO:0000256" key="1">
    <source>
        <dbReference type="ARBA" id="ARBA00004651"/>
    </source>
</evidence>
<dbReference type="SUPFAM" id="SSF81338">
    <property type="entry name" value="Aquaporin-like"/>
    <property type="match status" value="1"/>
</dbReference>
<keyword evidence="3 8" id="KW-0813">Transport</keyword>
<dbReference type="Gene3D" id="1.20.1080.10">
    <property type="entry name" value="Glycerol uptake facilitator protein"/>
    <property type="match status" value="1"/>
</dbReference>
<feature type="transmembrane region" description="Helical" evidence="9">
    <location>
        <begin position="90"/>
        <end position="108"/>
    </location>
</feature>
<dbReference type="Proteomes" id="UP000886523">
    <property type="component" value="Unassembled WGS sequence"/>
</dbReference>
<evidence type="ECO:0008006" key="12">
    <source>
        <dbReference type="Google" id="ProtNLM"/>
    </source>
</evidence>
<keyword evidence="6 9" id="KW-1133">Transmembrane helix</keyword>
<evidence type="ECO:0000313" key="10">
    <source>
        <dbReference type="EMBL" id="KAF9518329.1"/>
    </source>
</evidence>
<keyword evidence="11" id="KW-1185">Reference proteome</keyword>
<proteinExistence type="inferred from homology"/>
<dbReference type="Pfam" id="PF00230">
    <property type="entry name" value="MIP"/>
    <property type="match status" value="1"/>
</dbReference>
<keyword evidence="7 9" id="KW-0472">Membrane</keyword>
<evidence type="ECO:0000256" key="5">
    <source>
        <dbReference type="ARBA" id="ARBA00022692"/>
    </source>
</evidence>
<evidence type="ECO:0000256" key="7">
    <source>
        <dbReference type="ARBA" id="ARBA00023136"/>
    </source>
</evidence>
<sequence>MSEMRKYSASFFTFVPVFALGRPELPDLFAAAFEMLGTTLFLFFSFMICLVGQNLSTEGNHLLIQVACSLGFTTSAFLFVSVFYSVTGGAFNPAISFSLFSLGIIKIWRFLFYSMAQILGGIIAAALIKALFPGSPNVENVLAPGVGYARGVFLEAIATGALVLTVLILAIDKRTMTGVSHAPFAIAAALFLGHMMNIPYTGAGLNPARSFGPAVLEGFHHDHWVYWVGPILGSVFAVTVYKLLLYAKFWTFAGSGGKAQTVLLQLAEEKVVVPSETSVPKETLPNDEENCLERIDIDSPSTSAARGHCTLDH</sequence>
<evidence type="ECO:0000256" key="6">
    <source>
        <dbReference type="ARBA" id="ARBA00022989"/>
    </source>
</evidence>
<evidence type="ECO:0000256" key="3">
    <source>
        <dbReference type="ARBA" id="ARBA00022448"/>
    </source>
</evidence>
<feature type="transmembrane region" description="Helical" evidence="9">
    <location>
        <begin position="115"/>
        <end position="132"/>
    </location>
</feature>
<dbReference type="InterPro" id="IPR023271">
    <property type="entry name" value="Aquaporin-like"/>
</dbReference>
<dbReference type="InterPro" id="IPR034294">
    <property type="entry name" value="Aquaporin_transptr"/>
</dbReference>
<feature type="transmembrane region" description="Helical" evidence="9">
    <location>
        <begin position="183"/>
        <end position="204"/>
    </location>
</feature>
<dbReference type="OrthoDB" id="3222at2759"/>
<dbReference type="AlphaFoldDB" id="A0A9P6B5Y6"/>
<evidence type="ECO:0000256" key="9">
    <source>
        <dbReference type="SAM" id="Phobius"/>
    </source>
</evidence>
<evidence type="ECO:0000313" key="11">
    <source>
        <dbReference type="Proteomes" id="UP000886523"/>
    </source>
</evidence>
<dbReference type="PROSITE" id="PS00221">
    <property type="entry name" value="MIP"/>
    <property type="match status" value="1"/>
</dbReference>
<accession>A0A9P6B5Y6</accession>
<keyword evidence="5 8" id="KW-0812">Transmembrane</keyword>
<comment type="subcellular location">
    <subcellularLocation>
        <location evidence="1">Cell membrane</location>
        <topology evidence="1">Multi-pass membrane protein</topology>
    </subcellularLocation>
</comment>
<name>A0A9P6B5Y6_9AGAM</name>
<feature type="transmembrane region" description="Helical" evidence="9">
    <location>
        <begin position="62"/>
        <end position="84"/>
    </location>
</feature>
<comment type="similarity">
    <text evidence="2 8">Belongs to the MIP/aquaporin (TC 1.A.8) family.</text>
</comment>
<comment type="caution">
    <text evidence="10">The sequence shown here is derived from an EMBL/GenBank/DDBJ whole genome shotgun (WGS) entry which is preliminary data.</text>
</comment>
<keyword evidence="4" id="KW-1003">Cell membrane</keyword>
<dbReference type="GO" id="GO:0005886">
    <property type="term" value="C:plasma membrane"/>
    <property type="evidence" value="ECO:0007669"/>
    <property type="project" value="UniProtKB-SubCell"/>
</dbReference>
<feature type="transmembrane region" description="Helical" evidence="9">
    <location>
        <begin position="152"/>
        <end position="171"/>
    </location>
</feature>
<feature type="transmembrane region" description="Helical" evidence="9">
    <location>
        <begin position="29"/>
        <end position="50"/>
    </location>
</feature>
<evidence type="ECO:0000256" key="8">
    <source>
        <dbReference type="RuleBase" id="RU000477"/>
    </source>
</evidence>
<dbReference type="PANTHER" id="PTHR19139">
    <property type="entry name" value="AQUAPORIN TRANSPORTER"/>
    <property type="match status" value="1"/>
</dbReference>
<dbReference type="PRINTS" id="PR00783">
    <property type="entry name" value="MINTRINSICP"/>
</dbReference>
<dbReference type="PANTHER" id="PTHR19139:SF199">
    <property type="entry name" value="MIP17260P"/>
    <property type="match status" value="1"/>
</dbReference>
<dbReference type="InterPro" id="IPR022357">
    <property type="entry name" value="MIP_CS"/>
</dbReference>